<feature type="region of interest" description="Disordered" evidence="1">
    <location>
        <begin position="1"/>
        <end position="25"/>
    </location>
</feature>
<feature type="compositionally biased region" description="Polar residues" evidence="1">
    <location>
        <begin position="9"/>
        <end position="18"/>
    </location>
</feature>
<feature type="compositionally biased region" description="Basic and acidic residues" evidence="1">
    <location>
        <begin position="60"/>
        <end position="79"/>
    </location>
</feature>
<evidence type="ECO:0000256" key="1">
    <source>
        <dbReference type="SAM" id="MobiDB-lite"/>
    </source>
</evidence>
<organism evidence="2 3">
    <name type="scientific">Mesorhabditis belari</name>
    <dbReference type="NCBI Taxonomy" id="2138241"/>
    <lineage>
        <taxon>Eukaryota</taxon>
        <taxon>Metazoa</taxon>
        <taxon>Ecdysozoa</taxon>
        <taxon>Nematoda</taxon>
        <taxon>Chromadorea</taxon>
        <taxon>Rhabditida</taxon>
        <taxon>Rhabditina</taxon>
        <taxon>Rhabditomorpha</taxon>
        <taxon>Rhabditoidea</taxon>
        <taxon>Rhabditidae</taxon>
        <taxon>Mesorhabditinae</taxon>
        <taxon>Mesorhabditis</taxon>
    </lineage>
</organism>
<name>A0AAF3J2K9_9BILA</name>
<feature type="region of interest" description="Disordered" evidence="1">
    <location>
        <begin position="289"/>
        <end position="361"/>
    </location>
</feature>
<reference evidence="3" key="1">
    <citation type="submission" date="2024-02" db="UniProtKB">
        <authorList>
            <consortium name="WormBaseParasite"/>
        </authorList>
    </citation>
    <scope>IDENTIFICATION</scope>
</reference>
<feature type="region of interest" description="Disordered" evidence="1">
    <location>
        <begin position="53"/>
        <end position="109"/>
    </location>
</feature>
<feature type="compositionally biased region" description="Low complexity" evidence="1">
    <location>
        <begin position="295"/>
        <end position="307"/>
    </location>
</feature>
<evidence type="ECO:0000313" key="3">
    <source>
        <dbReference type="WBParaSite" id="MBELARI_LOCUS12279"/>
    </source>
</evidence>
<dbReference type="WBParaSite" id="MBELARI_LOCUS12279">
    <property type="protein sequence ID" value="MBELARI_LOCUS12279"/>
    <property type="gene ID" value="MBELARI_LOCUS12279"/>
</dbReference>
<proteinExistence type="predicted"/>
<keyword evidence="2" id="KW-1185">Reference proteome</keyword>
<evidence type="ECO:0000313" key="2">
    <source>
        <dbReference type="Proteomes" id="UP000887575"/>
    </source>
</evidence>
<protein>
    <submittedName>
        <fullName evidence="3">Uncharacterized protein</fullName>
    </submittedName>
</protein>
<sequence>MDGHRPPTTLAQKGRSSSQGGGPNVLLKQAIANRIGKDETMNHDAQVQQLDRSLLTHPAWSRDQDGRTGEKLEDIDLKGARKLSPRRSVLTRENSEPSLRKKKKPPMPMYRISGVETDSLASFYPEDVQPDRFLIGEDEYEYVSLEQLPDTVREAVIRDMNEGNFYEEMGSHDEGSGINLGSMSRLHEVPESNDEMPRSASGYFDESGLHDSYQQAMQNSQKQKPSENLFQSFYENVQGGYVGTSSQDRYPSPGMINSNILNEIRADPTYPTSPIRELSLKEQRQAFFRSMLPNERSTSGPTSPTSPEETEMRKQFVQRYGRRKAPIAEGDPADPRPSLGASQDSVVSLGSHESVVSAASIRAERAVRRDFNY</sequence>
<dbReference type="AlphaFoldDB" id="A0AAF3J2K9"/>
<accession>A0AAF3J2K9</accession>
<dbReference type="Proteomes" id="UP000887575">
    <property type="component" value="Unassembled WGS sequence"/>
</dbReference>